<organism evidence="11 12">
    <name type="scientific">Flammeovirga aprica JL-4</name>
    <dbReference type="NCBI Taxonomy" id="694437"/>
    <lineage>
        <taxon>Bacteria</taxon>
        <taxon>Pseudomonadati</taxon>
        <taxon>Bacteroidota</taxon>
        <taxon>Cytophagia</taxon>
        <taxon>Cytophagales</taxon>
        <taxon>Flammeovirgaceae</taxon>
        <taxon>Flammeovirga</taxon>
    </lineage>
</organism>
<comment type="similarity">
    <text evidence="2 10">Belongs to the purine nucleoside phosphorylase YfiH/LACC1 family.</text>
</comment>
<comment type="catalytic activity">
    <reaction evidence="8">
        <text>adenosine + phosphate = alpha-D-ribose 1-phosphate + adenine</text>
        <dbReference type="Rhea" id="RHEA:27642"/>
        <dbReference type="ChEBI" id="CHEBI:16335"/>
        <dbReference type="ChEBI" id="CHEBI:16708"/>
        <dbReference type="ChEBI" id="CHEBI:43474"/>
        <dbReference type="ChEBI" id="CHEBI:57720"/>
        <dbReference type="EC" id="2.4.2.1"/>
    </reaction>
    <physiologicalReaction direction="left-to-right" evidence="8">
        <dbReference type="Rhea" id="RHEA:27643"/>
    </physiologicalReaction>
</comment>
<dbReference type="InterPro" id="IPR011324">
    <property type="entry name" value="Cytotoxic_necrot_fac-like_cat"/>
</dbReference>
<dbReference type="CDD" id="cd16833">
    <property type="entry name" value="YfiH"/>
    <property type="match status" value="1"/>
</dbReference>
<dbReference type="SUPFAM" id="SSF64438">
    <property type="entry name" value="CNF1/YfiH-like putative cysteine hydrolases"/>
    <property type="match status" value="1"/>
</dbReference>
<reference evidence="11 12" key="1">
    <citation type="submission" date="2020-04" db="EMBL/GenBank/DDBJ databases">
        <title>Flammeovirga sp. SR4, a novel species isolated from seawater.</title>
        <authorList>
            <person name="Wang X."/>
        </authorList>
    </citation>
    <scope>NUCLEOTIDE SEQUENCE [LARGE SCALE GENOMIC DNA]</scope>
    <source>
        <strain evidence="11 12">ATCC 23126</strain>
    </source>
</reference>
<comment type="caution">
    <text evidence="11">The sequence shown here is derived from an EMBL/GenBank/DDBJ whole genome shotgun (WGS) entry which is preliminary data.</text>
</comment>
<evidence type="ECO:0000256" key="5">
    <source>
        <dbReference type="ARBA" id="ARBA00022801"/>
    </source>
</evidence>
<evidence type="ECO:0000256" key="2">
    <source>
        <dbReference type="ARBA" id="ARBA00007353"/>
    </source>
</evidence>
<keyword evidence="5" id="KW-0378">Hydrolase</keyword>
<evidence type="ECO:0000256" key="3">
    <source>
        <dbReference type="ARBA" id="ARBA00022679"/>
    </source>
</evidence>
<evidence type="ECO:0000256" key="7">
    <source>
        <dbReference type="ARBA" id="ARBA00047989"/>
    </source>
</evidence>
<dbReference type="InterPro" id="IPR003730">
    <property type="entry name" value="Cu_polyphenol_OxRdtase"/>
</dbReference>
<evidence type="ECO:0000256" key="6">
    <source>
        <dbReference type="ARBA" id="ARBA00022833"/>
    </source>
</evidence>
<comment type="catalytic activity">
    <reaction evidence="9">
        <text>S-methyl-5'-thioadenosine + phosphate = 5-(methylsulfanyl)-alpha-D-ribose 1-phosphate + adenine</text>
        <dbReference type="Rhea" id="RHEA:11852"/>
        <dbReference type="ChEBI" id="CHEBI:16708"/>
        <dbReference type="ChEBI" id="CHEBI:17509"/>
        <dbReference type="ChEBI" id="CHEBI:43474"/>
        <dbReference type="ChEBI" id="CHEBI:58533"/>
        <dbReference type="EC" id="2.4.2.28"/>
    </reaction>
    <physiologicalReaction direction="left-to-right" evidence="9">
        <dbReference type="Rhea" id="RHEA:11853"/>
    </physiologicalReaction>
</comment>
<evidence type="ECO:0000256" key="8">
    <source>
        <dbReference type="ARBA" id="ARBA00048968"/>
    </source>
</evidence>
<dbReference type="NCBIfam" id="TIGR00726">
    <property type="entry name" value="peptidoglycan editing factor PgeF"/>
    <property type="match status" value="1"/>
</dbReference>
<dbReference type="GO" id="GO:0017061">
    <property type="term" value="F:S-methyl-5-thioadenosine phosphorylase activity"/>
    <property type="evidence" value="ECO:0007669"/>
    <property type="project" value="UniProtKB-EC"/>
</dbReference>
<accession>A0A7X9P0B8</accession>
<dbReference type="Gene3D" id="3.60.140.10">
    <property type="entry name" value="CNF1/YfiH-like putative cysteine hydrolases"/>
    <property type="match status" value="1"/>
</dbReference>
<keyword evidence="3" id="KW-0808">Transferase</keyword>
<gene>
    <name evidence="11" type="primary">pgeF</name>
    <name evidence="11" type="ORF">HHU12_02720</name>
</gene>
<keyword evidence="6" id="KW-0862">Zinc</keyword>
<evidence type="ECO:0000313" key="12">
    <source>
        <dbReference type="Proteomes" id="UP000576082"/>
    </source>
</evidence>
<dbReference type="Proteomes" id="UP000576082">
    <property type="component" value="Unassembled WGS sequence"/>
</dbReference>
<evidence type="ECO:0000256" key="1">
    <source>
        <dbReference type="ARBA" id="ARBA00000553"/>
    </source>
</evidence>
<name>A0A7X9P0B8_9BACT</name>
<protein>
    <recommendedName>
        <fullName evidence="10">Purine nucleoside phosphorylase</fullName>
    </recommendedName>
</protein>
<keyword evidence="4" id="KW-0479">Metal-binding</keyword>
<comment type="catalytic activity">
    <reaction evidence="1">
        <text>inosine + phosphate = alpha-D-ribose 1-phosphate + hypoxanthine</text>
        <dbReference type="Rhea" id="RHEA:27646"/>
        <dbReference type="ChEBI" id="CHEBI:17368"/>
        <dbReference type="ChEBI" id="CHEBI:17596"/>
        <dbReference type="ChEBI" id="CHEBI:43474"/>
        <dbReference type="ChEBI" id="CHEBI:57720"/>
        <dbReference type="EC" id="2.4.2.1"/>
    </reaction>
    <physiologicalReaction direction="left-to-right" evidence="1">
        <dbReference type="Rhea" id="RHEA:27647"/>
    </physiologicalReaction>
</comment>
<sequence length="263" mass="29416">MSIETLVFEQFSEYKGQIDHFITTRNGGVSTPPFASLNLGNMLHDNHEAVLKNRAIVKDALGCQRLFIADQKHTNKVFSITENNVEEYLKMENPFPESDGMITNVKNIGLLTLAADCTPILLFDPIKKVIGAVHSGWKGTVLKILTKAVEQMVTDFDSEVKNIKISFGPFIKEANYEIGKDVIVQYEDAFPNDIDKILLPHINPEKAYLNITEAQKSQCSALGILKENIEFLPFDTYTDERFFSARKASPGQTGRFGGAIVLR</sequence>
<dbReference type="PANTHER" id="PTHR30616">
    <property type="entry name" value="UNCHARACTERIZED PROTEIN YFIH"/>
    <property type="match status" value="1"/>
</dbReference>
<evidence type="ECO:0000256" key="10">
    <source>
        <dbReference type="RuleBase" id="RU361274"/>
    </source>
</evidence>
<dbReference type="GO" id="GO:0005507">
    <property type="term" value="F:copper ion binding"/>
    <property type="evidence" value="ECO:0007669"/>
    <property type="project" value="TreeGrafter"/>
</dbReference>
<dbReference type="Pfam" id="PF02578">
    <property type="entry name" value="Cu-oxidase_4"/>
    <property type="match status" value="1"/>
</dbReference>
<proteinExistence type="inferred from homology"/>
<comment type="catalytic activity">
    <reaction evidence="7">
        <text>adenosine + H2O + H(+) = inosine + NH4(+)</text>
        <dbReference type="Rhea" id="RHEA:24408"/>
        <dbReference type="ChEBI" id="CHEBI:15377"/>
        <dbReference type="ChEBI" id="CHEBI:15378"/>
        <dbReference type="ChEBI" id="CHEBI:16335"/>
        <dbReference type="ChEBI" id="CHEBI:17596"/>
        <dbReference type="ChEBI" id="CHEBI:28938"/>
        <dbReference type="EC" id="3.5.4.4"/>
    </reaction>
    <physiologicalReaction direction="left-to-right" evidence="7">
        <dbReference type="Rhea" id="RHEA:24409"/>
    </physiologicalReaction>
</comment>
<dbReference type="PANTHER" id="PTHR30616:SF2">
    <property type="entry name" value="PURINE NUCLEOSIDE PHOSPHORYLASE LACC1"/>
    <property type="match status" value="1"/>
</dbReference>
<dbReference type="InterPro" id="IPR038371">
    <property type="entry name" value="Cu_polyphenol_OxRdtase_sf"/>
</dbReference>
<dbReference type="AlphaFoldDB" id="A0A7X9P0B8"/>
<evidence type="ECO:0000313" key="11">
    <source>
        <dbReference type="EMBL" id="NME66868.1"/>
    </source>
</evidence>
<evidence type="ECO:0000256" key="4">
    <source>
        <dbReference type="ARBA" id="ARBA00022723"/>
    </source>
</evidence>
<keyword evidence="12" id="KW-1185">Reference proteome</keyword>
<dbReference type="GO" id="GO:0016787">
    <property type="term" value="F:hydrolase activity"/>
    <property type="evidence" value="ECO:0007669"/>
    <property type="project" value="UniProtKB-KW"/>
</dbReference>
<evidence type="ECO:0000256" key="9">
    <source>
        <dbReference type="ARBA" id="ARBA00049893"/>
    </source>
</evidence>
<dbReference type="EMBL" id="JABANE010000005">
    <property type="protein sequence ID" value="NME66868.1"/>
    <property type="molecule type" value="Genomic_DNA"/>
</dbReference>
<dbReference type="RefSeq" id="WP_169654765.1">
    <property type="nucleotide sequence ID" value="NZ_JABANE010000005.1"/>
</dbReference>